<dbReference type="PANTHER" id="PTHR13799">
    <property type="entry name" value="NGG1 INTERACTING FACTOR 3"/>
    <property type="match status" value="1"/>
</dbReference>
<comment type="similarity">
    <text evidence="1 4">Belongs to the GTP cyclohydrolase I type 2/NIF3 family.</text>
</comment>
<feature type="binding site" evidence="5">
    <location>
        <position position="65"/>
    </location>
    <ligand>
        <name>a divalent metal cation</name>
        <dbReference type="ChEBI" id="CHEBI:60240"/>
        <label>1</label>
    </ligand>
</feature>
<dbReference type="InterPro" id="IPR015867">
    <property type="entry name" value="N-reg_PII/ATP_PRibTrfase_C"/>
</dbReference>
<dbReference type="NCBIfam" id="TIGR00486">
    <property type="entry name" value="YbgI_SA1388"/>
    <property type="match status" value="1"/>
</dbReference>
<keyword evidence="9" id="KW-1185">Reference proteome</keyword>
<organism evidence="6 8">
    <name type="scientific">Salinicoccus roseus</name>
    <dbReference type="NCBI Taxonomy" id="45670"/>
    <lineage>
        <taxon>Bacteria</taxon>
        <taxon>Bacillati</taxon>
        <taxon>Bacillota</taxon>
        <taxon>Bacilli</taxon>
        <taxon>Bacillales</taxon>
        <taxon>Staphylococcaceae</taxon>
        <taxon>Salinicoccus</taxon>
    </lineage>
</organism>
<reference evidence="7" key="3">
    <citation type="submission" date="2022-12" db="EMBL/GenBank/DDBJ databases">
        <title>Genome analysis and biological profiling of marine Salinicoccus roseus MOSEL-ME25.</title>
        <authorList>
            <person name="Mirza F.T."/>
            <person name="Xie Y."/>
            <person name="Shinwari Z.K."/>
        </authorList>
    </citation>
    <scope>NUCLEOTIDE SEQUENCE</scope>
    <source>
        <strain evidence="7">MOSEL-ME25</strain>
    </source>
</reference>
<reference evidence="6 8" key="1">
    <citation type="submission" date="2015-01" db="EMBL/GenBank/DDBJ databases">
        <title>Genome sequences of high lactate-tolerant strain Salinicoccus roseus W12 with industrial interest.</title>
        <authorList>
            <person name="Wang H."/>
            <person name="Yu B."/>
        </authorList>
    </citation>
    <scope>NUCLEOTIDE SEQUENCE [LARGE SCALE GENOMIC DNA]</scope>
    <source>
        <strain evidence="6 8">W12</strain>
    </source>
</reference>
<keyword evidence="3 4" id="KW-0479">Metal-binding</keyword>
<dbReference type="Proteomes" id="UP000527860">
    <property type="component" value="Unassembled WGS sequence"/>
</dbReference>
<dbReference type="GeneID" id="77843991"/>
<evidence type="ECO:0000256" key="3">
    <source>
        <dbReference type="ARBA" id="ARBA00022723"/>
    </source>
</evidence>
<evidence type="ECO:0000313" key="6">
    <source>
        <dbReference type="EMBL" id="KIH71855.1"/>
    </source>
</evidence>
<dbReference type="AlphaFoldDB" id="A0A0C2HDY2"/>
<dbReference type="RefSeq" id="WP_040104631.1">
    <property type="nucleotide sequence ID" value="NZ_JABEVU030000001.1"/>
</dbReference>
<evidence type="ECO:0000256" key="1">
    <source>
        <dbReference type="ARBA" id="ARBA00006964"/>
    </source>
</evidence>
<dbReference type="Pfam" id="PF01784">
    <property type="entry name" value="DUF34_NIF3"/>
    <property type="match status" value="1"/>
</dbReference>
<dbReference type="PANTHER" id="PTHR13799:SF14">
    <property type="entry name" value="GTP CYCLOHYDROLASE 1 TYPE 2 HOMOLOG"/>
    <property type="match status" value="1"/>
</dbReference>
<accession>A0A0C2HDY2</accession>
<dbReference type="PIRSF" id="PIRSF037489">
    <property type="entry name" value="UCP037489_NIF3_YqfO"/>
    <property type="match status" value="1"/>
</dbReference>
<dbReference type="GO" id="GO:0046872">
    <property type="term" value="F:metal ion binding"/>
    <property type="evidence" value="ECO:0007669"/>
    <property type="project" value="UniProtKB-UniRule"/>
</dbReference>
<dbReference type="InterPro" id="IPR017221">
    <property type="entry name" value="DUF34/NIF3_bac"/>
</dbReference>
<dbReference type="EMBL" id="JXII01000001">
    <property type="protein sequence ID" value="KIH71855.1"/>
    <property type="molecule type" value="Genomic_DNA"/>
</dbReference>
<dbReference type="EMBL" id="JABEVU030000001">
    <property type="protein sequence ID" value="MDB0578988.1"/>
    <property type="molecule type" value="Genomic_DNA"/>
</dbReference>
<proteinExistence type="inferred from homology"/>
<dbReference type="InterPro" id="IPR036069">
    <property type="entry name" value="DUF34/NIF3_sf"/>
</dbReference>
<dbReference type="STRING" id="45670.SN16_00360"/>
<dbReference type="SUPFAM" id="SSF102705">
    <property type="entry name" value="NIF3 (NGG1p interacting factor 3)-like"/>
    <property type="match status" value="1"/>
</dbReference>
<sequence>MKIRELMGILDDIAPFKDSEEWDNTGLLVGDLDDEATGILTTLDCAHGTVEEAVEKGANVIIAHHPLIFPKVSSITESGVGSIVRKLIRNDINLIAMHTNLDHQPHGVSHMIAEVLGYDETEILIKHEYFYKKLRINIPKEDVGKLKQDLSAAGVGNQGDYSECFFEYPVKGQFRPNDEADPHIGTQGELEHVDEYIVEAIFEAAHEQQVIDALIEAHPYEEPAYDVLTLKKPSDKGLGVKFDYDDTLEALVDLIREKTGHDIVNVVNANTGRMNKVGIIGGSGMSYINEAFSQGVDVLVTGDVKYHEAYDAKLAGRNIIDVGHYMEVFMAEGLKRLVEDRVELPVHATSFTTNPFE</sequence>
<feature type="binding site" evidence="5">
    <location>
        <position position="324"/>
    </location>
    <ligand>
        <name>a divalent metal cation</name>
        <dbReference type="ChEBI" id="CHEBI:60240"/>
        <label>1</label>
    </ligand>
</feature>
<dbReference type="Proteomes" id="UP000031546">
    <property type="component" value="Unassembled WGS sequence"/>
</dbReference>
<comment type="caution">
    <text evidence="6">The sequence shown here is derived from an EMBL/GenBank/DDBJ whole genome shotgun (WGS) entry which is preliminary data.</text>
</comment>
<evidence type="ECO:0000256" key="2">
    <source>
        <dbReference type="ARBA" id="ARBA00022112"/>
    </source>
</evidence>
<feature type="binding site" evidence="5">
    <location>
        <position position="327"/>
    </location>
    <ligand>
        <name>a divalent metal cation</name>
        <dbReference type="ChEBI" id="CHEBI:60240"/>
        <label>1</label>
    </ligand>
</feature>
<gene>
    <name evidence="7" type="ORF">F7P68_0000365</name>
    <name evidence="6" type="ORF">SN16_00360</name>
</gene>
<dbReference type="Gene3D" id="3.30.70.120">
    <property type="match status" value="1"/>
</dbReference>
<protein>
    <recommendedName>
        <fullName evidence="2 4">GTP cyclohydrolase 1 type 2 homolog</fullName>
    </recommendedName>
</protein>
<name>A0A0C2HDY2_9STAP</name>
<evidence type="ECO:0000313" key="9">
    <source>
        <dbReference type="Proteomes" id="UP000527860"/>
    </source>
</evidence>
<evidence type="ECO:0000313" key="7">
    <source>
        <dbReference type="EMBL" id="MDB0578988.1"/>
    </source>
</evidence>
<evidence type="ECO:0000313" key="8">
    <source>
        <dbReference type="Proteomes" id="UP000031546"/>
    </source>
</evidence>
<dbReference type="GO" id="GO:0005737">
    <property type="term" value="C:cytoplasm"/>
    <property type="evidence" value="ECO:0007669"/>
    <property type="project" value="TreeGrafter"/>
</dbReference>
<feature type="binding site" evidence="5">
    <location>
        <position position="102"/>
    </location>
    <ligand>
        <name>a divalent metal cation</name>
        <dbReference type="ChEBI" id="CHEBI:60240"/>
        <label>1</label>
    </ligand>
</feature>
<dbReference type="Gene3D" id="3.40.1390.30">
    <property type="entry name" value="NIF3 (NGG1p interacting factor 3)-like"/>
    <property type="match status" value="1"/>
</dbReference>
<dbReference type="FunFam" id="3.40.1390.30:FF:000001">
    <property type="entry name" value="GTP cyclohydrolase 1 type 2"/>
    <property type="match status" value="1"/>
</dbReference>
<evidence type="ECO:0000256" key="4">
    <source>
        <dbReference type="PIRNR" id="PIRNR037489"/>
    </source>
</evidence>
<dbReference type="InterPro" id="IPR002678">
    <property type="entry name" value="DUF34/NIF3"/>
</dbReference>
<evidence type="ECO:0000256" key="5">
    <source>
        <dbReference type="PIRSR" id="PIRSR602678-1"/>
    </source>
</evidence>
<feature type="binding site" evidence="5">
    <location>
        <position position="64"/>
    </location>
    <ligand>
        <name>a divalent metal cation</name>
        <dbReference type="ChEBI" id="CHEBI:60240"/>
        <label>2</label>
    </ligand>
</feature>
<reference evidence="7" key="2">
    <citation type="submission" date="2020-04" db="EMBL/GenBank/DDBJ databases">
        <authorList>
            <person name="Tanveer F."/>
            <person name="Xie Y."/>
            <person name="Shinwari Z.K."/>
        </authorList>
    </citation>
    <scope>NUCLEOTIDE SEQUENCE</scope>
    <source>
        <strain evidence="7">MOSEL-ME25</strain>
    </source>
</reference>
<dbReference type="OrthoDB" id="9792792at2"/>